<organism evidence="9 10">
    <name type="scientific">Methylophilus aquaticus</name>
    <dbReference type="NCBI Taxonomy" id="1971610"/>
    <lineage>
        <taxon>Bacteria</taxon>
        <taxon>Pseudomonadati</taxon>
        <taxon>Pseudomonadota</taxon>
        <taxon>Betaproteobacteria</taxon>
        <taxon>Nitrosomonadales</taxon>
        <taxon>Methylophilaceae</taxon>
        <taxon>Methylophilus</taxon>
    </lineage>
</organism>
<evidence type="ECO:0000256" key="2">
    <source>
        <dbReference type="ARBA" id="ARBA00010145"/>
    </source>
</evidence>
<evidence type="ECO:0000256" key="8">
    <source>
        <dbReference type="SAM" id="Phobius"/>
    </source>
</evidence>
<keyword evidence="3" id="KW-0813">Transport</keyword>
<feature type="transmembrane region" description="Helical" evidence="8">
    <location>
        <begin position="98"/>
        <end position="116"/>
    </location>
</feature>
<evidence type="ECO:0000313" key="9">
    <source>
        <dbReference type="EMBL" id="MDP8567418.1"/>
    </source>
</evidence>
<feature type="transmembrane region" description="Helical" evidence="8">
    <location>
        <begin position="255"/>
        <end position="275"/>
    </location>
</feature>
<keyword evidence="10" id="KW-1185">Reference proteome</keyword>
<feature type="transmembrane region" description="Helical" evidence="8">
    <location>
        <begin position="62"/>
        <end position="86"/>
    </location>
</feature>
<keyword evidence="4" id="KW-1003">Cell membrane</keyword>
<gene>
    <name evidence="9" type="ORF">Q9291_06115</name>
</gene>
<feature type="transmembrane region" description="Helical" evidence="8">
    <location>
        <begin position="194"/>
        <end position="215"/>
    </location>
</feature>
<dbReference type="Pfam" id="PF03547">
    <property type="entry name" value="Mem_trans"/>
    <property type="match status" value="1"/>
</dbReference>
<name>A0ABT9JS70_9PROT</name>
<evidence type="ECO:0000256" key="4">
    <source>
        <dbReference type="ARBA" id="ARBA00022475"/>
    </source>
</evidence>
<comment type="similarity">
    <text evidence="2">Belongs to the auxin efflux carrier (TC 2.A.69) family.</text>
</comment>
<evidence type="ECO:0000313" key="10">
    <source>
        <dbReference type="Proteomes" id="UP001225906"/>
    </source>
</evidence>
<evidence type="ECO:0000256" key="3">
    <source>
        <dbReference type="ARBA" id="ARBA00022448"/>
    </source>
</evidence>
<sequence length="309" mass="33850">MFNVMLQMALLIAAGIAWQRFAPAHMPSLSHRRALTDLVFYILLPALVLDVLWHAPLDADTFSIQLTAISRLGIAAFLMWACLQLFKRYLPVSRAQQGALMLAATFPNATYLGLPVTSEVLGDWSQEVVLKFDLFACTPILLSVGMLMAQAYGPVENRSNPLRALLRVPPLWALLIACILNLSHTPQPEMLAHALHTLAGGVVPLMLIALGMSIRWDTFNMALLPKLLPVALIGLLIAPLSAMMIAEYWGLGGHTLTAVTLLSAMPTMVFGVIICERYQLDGALYAAAVFSTTLLSLFTLTAWFHFLSH</sequence>
<protein>
    <submittedName>
        <fullName evidence="9">AEC family transporter</fullName>
    </submittedName>
</protein>
<accession>A0ABT9JS70</accession>
<dbReference type="InterPro" id="IPR038770">
    <property type="entry name" value="Na+/solute_symporter_sf"/>
</dbReference>
<dbReference type="Gene3D" id="1.20.1530.20">
    <property type="match status" value="1"/>
</dbReference>
<keyword evidence="5 8" id="KW-0812">Transmembrane</keyword>
<feature type="transmembrane region" description="Helical" evidence="8">
    <location>
        <begin position="128"/>
        <end position="152"/>
    </location>
</feature>
<dbReference type="RefSeq" id="WP_306389145.1">
    <property type="nucleotide sequence ID" value="NZ_JAVCAP010000013.1"/>
</dbReference>
<feature type="transmembrane region" description="Helical" evidence="8">
    <location>
        <begin position="164"/>
        <end position="182"/>
    </location>
</feature>
<keyword evidence="6 8" id="KW-1133">Transmembrane helix</keyword>
<comment type="caution">
    <text evidence="9">The sequence shown here is derived from an EMBL/GenBank/DDBJ whole genome shotgun (WGS) entry which is preliminary data.</text>
</comment>
<evidence type="ECO:0000256" key="1">
    <source>
        <dbReference type="ARBA" id="ARBA00004651"/>
    </source>
</evidence>
<dbReference type="EMBL" id="JAVCAP010000013">
    <property type="protein sequence ID" value="MDP8567418.1"/>
    <property type="molecule type" value="Genomic_DNA"/>
</dbReference>
<evidence type="ECO:0000256" key="6">
    <source>
        <dbReference type="ARBA" id="ARBA00022989"/>
    </source>
</evidence>
<dbReference type="PANTHER" id="PTHR36838">
    <property type="entry name" value="AUXIN EFFLUX CARRIER FAMILY PROTEIN"/>
    <property type="match status" value="1"/>
</dbReference>
<dbReference type="PANTHER" id="PTHR36838:SF1">
    <property type="entry name" value="SLR1864 PROTEIN"/>
    <property type="match status" value="1"/>
</dbReference>
<evidence type="ECO:0000256" key="7">
    <source>
        <dbReference type="ARBA" id="ARBA00023136"/>
    </source>
</evidence>
<comment type="subcellular location">
    <subcellularLocation>
        <location evidence="1">Cell membrane</location>
        <topology evidence="1">Multi-pass membrane protein</topology>
    </subcellularLocation>
</comment>
<feature type="transmembrane region" description="Helical" evidence="8">
    <location>
        <begin position="227"/>
        <end position="249"/>
    </location>
</feature>
<dbReference type="Proteomes" id="UP001225906">
    <property type="component" value="Unassembled WGS sequence"/>
</dbReference>
<keyword evidence="7 8" id="KW-0472">Membrane</keyword>
<evidence type="ECO:0000256" key="5">
    <source>
        <dbReference type="ARBA" id="ARBA00022692"/>
    </source>
</evidence>
<feature type="transmembrane region" description="Helical" evidence="8">
    <location>
        <begin position="34"/>
        <end position="56"/>
    </location>
</feature>
<dbReference type="InterPro" id="IPR004776">
    <property type="entry name" value="Mem_transp_PIN-like"/>
</dbReference>
<reference evidence="10" key="1">
    <citation type="journal article" date="2019" name="Int. J. Syst. Evol. Microbiol.">
        <title>The Global Catalogue of Microorganisms (GCM) 10K type strain sequencing project: providing services to taxonomists for standard genome sequencing and annotation.</title>
        <authorList>
            <consortium name="The Broad Institute Genomics Platform"/>
            <consortium name="The Broad Institute Genome Sequencing Center for Infectious Disease"/>
            <person name="Wu L."/>
            <person name="Ma J."/>
        </authorList>
    </citation>
    <scope>NUCLEOTIDE SEQUENCE [LARGE SCALE GENOMIC DNA]</scope>
    <source>
        <strain evidence="10">VKM B-3159</strain>
    </source>
</reference>
<proteinExistence type="inferred from homology"/>
<feature type="transmembrane region" description="Helical" evidence="8">
    <location>
        <begin position="282"/>
        <end position="306"/>
    </location>
</feature>